<dbReference type="PANTHER" id="PTHR10241:SF25">
    <property type="entry name" value="TOMOSYN, ISOFORM C"/>
    <property type="match status" value="1"/>
</dbReference>
<dbReference type="Proteomes" id="UP000525078">
    <property type="component" value="Unassembled WGS sequence"/>
</dbReference>
<accession>A0A7J6GAH3</accession>
<dbReference type="GO" id="GO:0005737">
    <property type="term" value="C:cytoplasm"/>
    <property type="evidence" value="ECO:0007669"/>
    <property type="project" value="TreeGrafter"/>
</dbReference>
<proteinExistence type="inferred from homology"/>
<evidence type="ECO:0000256" key="2">
    <source>
        <dbReference type="ARBA" id="ARBA00022483"/>
    </source>
</evidence>
<reference evidence="3 4" key="1">
    <citation type="journal article" date="2020" name="bioRxiv">
        <title>Sequence and annotation of 42 cannabis genomes reveals extensive copy number variation in cannabinoid synthesis and pathogen resistance genes.</title>
        <authorList>
            <person name="Mckernan K.J."/>
            <person name="Helbert Y."/>
            <person name="Kane L.T."/>
            <person name="Ebling H."/>
            <person name="Zhang L."/>
            <person name="Liu B."/>
            <person name="Eaton Z."/>
            <person name="Mclaughlin S."/>
            <person name="Kingan S."/>
            <person name="Baybayan P."/>
            <person name="Concepcion G."/>
            <person name="Jordan M."/>
            <person name="Riva A."/>
            <person name="Barbazuk W."/>
            <person name="Harkins T."/>
        </authorList>
    </citation>
    <scope>NUCLEOTIDE SEQUENCE [LARGE SCALE GENOMIC DNA]</scope>
    <source>
        <strain evidence="4">cv. Jamaican Lion 4</strain>
        <tissue evidence="3">Leaf</tissue>
    </source>
</reference>
<dbReference type="GO" id="GO:0006887">
    <property type="term" value="P:exocytosis"/>
    <property type="evidence" value="ECO:0007669"/>
    <property type="project" value="UniProtKB-KW"/>
</dbReference>
<keyword evidence="2" id="KW-0268">Exocytosis</keyword>
<evidence type="ECO:0000313" key="4">
    <source>
        <dbReference type="Proteomes" id="UP000525078"/>
    </source>
</evidence>
<sequence length="776" mass="84811">MFAKRLLHKVAHNSQQNLKQGNLTETDLDLRISVHYGIPATSSLLAFDPIQRILAIGTLDGRIKVIGGDGIEGLLISPKQLPFKNIEFLQNQGYLVSILNDNDIQVWNLERRCLVCCLQWETNITAFAAIHGSNFMYVGDEYGLMSVVKYNVEEESLLQFPYHVSASTISGKFYSKIVYLQRQWLDIDIVKDNVSRRLNAFSMSPNFHFLMTNQLLAFFPNLVPQETGKTNFHYIHIEQVLIAYQNGLVALWDVIESRVVFSGGGKDLQLKDEFIEPSGETNVDSLEHSSKHQLEEKEISALCWASSSGSILAVGYVDGDILFWNTSSSASSKGQQQALSSSKNVVKLQLSSAERRLPVIVLQWSASNKSRNDCDGQLFIYGGDEIGSEEVLTVLTLEWSSGMESVRCVSRTDLTLSGSFADMALVPRAWVTGSNKNADVFVLTSPGELHFYDGVSLSSLTSQEEKKQSISAVEFPAVIPVSDPTINVAKFIKVPPGKNSSNISEEINSIMRTGSMSSPADGAKWPLTGGVPSQLSTTKDKKTERLYLAGYSDGSVRIWDATLPVLSFVLLLEGQVQSIEIAGSGAPISELDFCFLTLSLAIGNECGLVRIYNLKGCLDGGNFHFVTDSKHEVHSLSQGKEVQCSAVFALATSPVQTLEFVHSGAKLAVGYKCGRVAVVDMSSLSVVFLLNDLSSSNSPVISISWTEMANSHSPSKNSETNASQPSLNSAREVMFILTKDANINVIDGSNGNSISPRPGNLKKKSIAVSMYVIGKY</sequence>
<dbReference type="InterPro" id="IPR015943">
    <property type="entry name" value="WD40/YVTN_repeat-like_dom_sf"/>
</dbReference>
<dbReference type="SMART" id="SM00320">
    <property type="entry name" value="WD40"/>
    <property type="match status" value="6"/>
</dbReference>
<name>A0A7J6GAH3_CANSA</name>
<dbReference type="AlphaFoldDB" id="A0A7J6GAH3"/>
<protein>
    <submittedName>
        <fullName evidence="3">Uncharacterized protein</fullName>
    </submittedName>
</protein>
<dbReference type="GO" id="GO:0006893">
    <property type="term" value="P:Golgi to plasma membrane transport"/>
    <property type="evidence" value="ECO:0007669"/>
    <property type="project" value="TreeGrafter"/>
</dbReference>
<dbReference type="GO" id="GO:0019905">
    <property type="term" value="F:syntaxin binding"/>
    <property type="evidence" value="ECO:0007669"/>
    <property type="project" value="TreeGrafter"/>
</dbReference>
<dbReference type="GO" id="GO:0045159">
    <property type="term" value="F:myosin II binding"/>
    <property type="evidence" value="ECO:0007669"/>
    <property type="project" value="TreeGrafter"/>
</dbReference>
<organism evidence="3 4">
    <name type="scientific">Cannabis sativa</name>
    <name type="common">Hemp</name>
    <name type="synonym">Marijuana</name>
    <dbReference type="NCBI Taxonomy" id="3483"/>
    <lineage>
        <taxon>Eukaryota</taxon>
        <taxon>Viridiplantae</taxon>
        <taxon>Streptophyta</taxon>
        <taxon>Embryophyta</taxon>
        <taxon>Tracheophyta</taxon>
        <taxon>Spermatophyta</taxon>
        <taxon>Magnoliopsida</taxon>
        <taxon>eudicotyledons</taxon>
        <taxon>Gunneridae</taxon>
        <taxon>Pentapetalae</taxon>
        <taxon>rosids</taxon>
        <taxon>fabids</taxon>
        <taxon>Rosales</taxon>
        <taxon>Cannabaceae</taxon>
        <taxon>Cannabis</taxon>
    </lineage>
</organism>
<dbReference type="InterPro" id="IPR036322">
    <property type="entry name" value="WD40_repeat_dom_sf"/>
</dbReference>
<evidence type="ECO:0000313" key="3">
    <source>
        <dbReference type="EMBL" id="KAF4379109.1"/>
    </source>
</evidence>
<dbReference type="InterPro" id="IPR001680">
    <property type="entry name" value="WD40_rpt"/>
</dbReference>
<evidence type="ECO:0000256" key="1">
    <source>
        <dbReference type="ARBA" id="ARBA00008070"/>
    </source>
</evidence>
<dbReference type="SUPFAM" id="SSF50978">
    <property type="entry name" value="WD40 repeat-like"/>
    <property type="match status" value="1"/>
</dbReference>
<dbReference type="EMBL" id="JAATIP010000070">
    <property type="protein sequence ID" value="KAF4379109.1"/>
    <property type="molecule type" value="Genomic_DNA"/>
</dbReference>
<dbReference type="PANTHER" id="PTHR10241">
    <property type="entry name" value="LETHAL 2 GIANT LARVAE PROTEIN"/>
    <property type="match status" value="1"/>
</dbReference>
<comment type="caution">
    <text evidence="3">The sequence shown here is derived from an EMBL/GenBank/DDBJ whole genome shotgun (WGS) entry which is preliminary data.</text>
</comment>
<dbReference type="Gene3D" id="2.130.10.10">
    <property type="entry name" value="YVTN repeat-like/Quinoprotein amine dehydrogenase"/>
    <property type="match status" value="3"/>
</dbReference>
<gene>
    <name evidence="3" type="ORF">F8388_022196</name>
</gene>
<comment type="similarity">
    <text evidence="1">Belongs to the WD repeat L(2)GL family.</text>
</comment>
<dbReference type="GO" id="GO:0005096">
    <property type="term" value="F:GTPase activator activity"/>
    <property type="evidence" value="ECO:0007669"/>
    <property type="project" value="TreeGrafter"/>
</dbReference>
<dbReference type="GO" id="GO:0005886">
    <property type="term" value="C:plasma membrane"/>
    <property type="evidence" value="ECO:0007669"/>
    <property type="project" value="TreeGrafter"/>
</dbReference>